<dbReference type="SUPFAM" id="SSF88946">
    <property type="entry name" value="Sigma2 domain of RNA polymerase sigma factors"/>
    <property type="match status" value="1"/>
</dbReference>
<dbReference type="NCBIfam" id="TIGR02937">
    <property type="entry name" value="sigma70-ECF"/>
    <property type="match status" value="1"/>
</dbReference>
<evidence type="ECO:0000256" key="3">
    <source>
        <dbReference type="ARBA" id="ARBA00023125"/>
    </source>
</evidence>
<dbReference type="InterPro" id="IPR007624">
    <property type="entry name" value="RNA_pol_sigma70_r3"/>
</dbReference>
<dbReference type="InterPro" id="IPR012845">
    <property type="entry name" value="RNA_pol_sigma_FliA_WhiG"/>
</dbReference>
<dbReference type="AlphaFoldDB" id="A0A0C1TRJ9"/>
<dbReference type="InterPro" id="IPR007627">
    <property type="entry name" value="RNA_pol_sigma70_r2"/>
</dbReference>
<proteinExistence type="predicted"/>
<evidence type="ECO:0000256" key="4">
    <source>
        <dbReference type="ARBA" id="ARBA00023163"/>
    </source>
</evidence>
<dbReference type="SUPFAM" id="SSF88659">
    <property type="entry name" value="Sigma3 and sigma4 domains of RNA polymerase sigma factors"/>
    <property type="match status" value="2"/>
</dbReference>
<dbReference type="GO" id="GO:0016987">
    <property type="term" value="F:sigma factor activity"/>
    <property type="evidence" value="ECO:0007669"/>
    <property type="project" value="UniProtKB-KW"/>
</dbReference>
<reference evidence="6 7" key="1">
    <citation type="submission" date="2015-01" db="EMBL/GenBank/DDBJ databases">
        <title>Genome sequence of the anaerobic bacterium Geobacter soli GSS01, a dissimilatory Fe(III) reducer from soil.</title>
        <authorList>
            <person name="Yang G."/>
            <person name="Zhou S."/>
        </authorList>
    </citation>
    <scope>NUCLEOTIDE SEQUENCE [LARGE SCALE GENOMIC DNA]</scope>
    <source>
        <strain evidence="6 7">GSS01</strain>
    </source>
</reference>
<keyword evidence="3" id="KW-0238">DNA-binding</keyword>
<dbReference type="GO" id="GO:0003677">
    <property type="term" value="F:DNA binding"/>
    <property type="evidence" value="ECO:0007669"/>
    <property type="project" value="UniProtKB-KW"/>
</dbReference>
<dbReference type="Gene3D" id="1.10.1740.10">
    <property type="match status" value="1"/>
</dbReference>
<feature type="domain" description="RNA polymerase sigma-70" evidence="5">
    <location>
        <begin position="216"/>
        <end position="242"/>
    </location>
</feature>
<dbReference type="InterPro" id="IPR013324">
    <property type="entry name" value="RNA_pol_sigma_r3/r4-like"/>
</dbReference>
<dbReference type="Pfam" id="PF04542">
    <property type="entry name" value="Sigma70_r2"/>
    <property type="match status" value="1"/>
</dbReference>
<evidence type="ECO:0000256" key="1">
    <source>
        <dbReference type="ARBA" id="ARBA00023015"/>
    </source>
</evidence>
<dbReference type="EMBL" id="JXBL01000001">
    <property type="protein sequence ID" value="KIE43384.1"/>
    <property type="molecule type" value="Genomic_DNA"/>
</dbReference>
<dbReference type="NCBIfam" id="TIGR02479">
    <property type="entry name" value="FliA_WhiG"/>
    <property type="match status" value="1"/>
</dbReference>
<keyword evidence="2" id="KW-0731">Sigma factor</keyword>
<dbReference type="Proteomes" id="UP000031433">
    <property type="component" value="Unassembled WGS sequence"/>
</dbReference>
<dbReference type="RefSeq" id="WP_039646807.1">
    <property type="nucleotide sequence ID" value="NZ_JXBL01000001.1"/>
</dbReference>
<dbReference type="PRINTS" id="PR00046">
    <property type="entry name" value="SIGMA70FCT"/>
</dbReference>
<dbReference type="InterPro" id="IPR007630">
    <property type="entry name" value="RNA_pol_sigma70_r4"/>
</dbReference>
<keyword evidence="4" id="KW-0804">Transcription</keyword>
<dbReference type="InterPro" id="IPR014284">
    <property type="entry name" value="RNA_pol_sigma-70_dom"/>
</dbReference>
<dbReference type="GO" id="GO:0006352">
    <property type="term" value="P:DNA-templated transcription initiation"/>
    <property type="evidence" value="ECO:0007669"/>
    <property type="project" value="InterPro"/>
</dbReference>
<dbReference type="Pfam" id="PF04545">
    <property type="entry name" value="Sigma70_r4"/>
    <property type="match status" value="1"/>
</dbReference>
<name>A0A0C1TRJ9_9BACT</name>
<evidence type="ECO:0000259" key="5">
    <source>
        <dbReference type="PROSITE" id="PS00716"/>
    </source>
</evidence>
<keyword evidence="7" id="KW-1185">Reference proteome</keyword>
<dbReference type="GO" id="GO:0003899">
    <property type="term" value="F:DNA-directed RNA polymerase activity"/>
    <property type="evidence" value="ECO:0007669"/>
    <property type="project" value="InterPro"/>
</dbReference>
<dbReference type="Gene3D" id="1.20.140.160">
    <property type="match status" value="1"/>
</dbReference>
<sequence>MNCMLKAYEQEAQRSAAQTRDELIVNHLPLVKFLVGRIASQLPPHLDQEDLMSAAIIGLITAAERFDPARGVQFKTFAEQRIRGTIIDELRSQDWLTRSLRDKFKKLEKEFVLLEHRLGRNPTSEEVATALKMSVDEYYQMLEEIHLLSFVSLNESWEDDDGSPFGLLDILADTSIENPQSQLMARQMLDSLTESIESLPEKERLVITLYYYEELNLKEIGAVLELSESRISQLHSQAIVRLRAKMKNMR</sequence>
<evidence type="ECO:0000313" key="7">
    <source>
        <dbReference type="Proteomes" id="UP000031433"/>
    </source>
</evidence>
<accession>A0A0C1TRJ9</accession>
<evidence type="ECO:0000256" key="2">
    <source>
        <dbReference type="ARBA" id="ARBA00023082"/>
    </source>
</evidence>
<dbReference type="CDD" id="cd06171">
    <property type="entry name" value="Sigma70_r4"/>
    <property type="match status" value="1"/>
</dbReference>
<dbReference type="NCBIfam" id="NF005413">
    <property type="entry name" value="PRK06986.1"/>
    <property type="match status" value="1"/>
</dbReference>
<evidence type="ECO:0000313" key="6">
    <source>
        <dbReference type="EMBL" id="KIE43384.1"/>
    </source>
</evidence>
<organism evidence="6 7">
    <name type="scientific">Geobacter soli</name>
    <dbReference type="NCBI Taxonomy" id="1510391"/>
    <lineage>
        <taxon>Bacteria</taxon>
        <taxon>Pseudomonadati</taxon>
        <taxon>Thermodesulfobacteriota</taxon>
        <taxon>Desulfuromonadia</taxon>
        <taxon>Geobacterales</taxon>
        <taxon>Geobacteraceae</taxon>
        <taxon>Geobacter</taxon>
    </lineage>
</organism>
<dbReference type="PIRSF" id="PIRSF000770">
    <property type="entry name" value="RNA_pol_sigma-SigE/K"/>
    <property type="match status" value="1"/>
</dbReference>
<keyword evidence="1" id="KW-0805">Transcription regulation</keyword>
<protein>
    <submittedName>
        <fullName evidence="6">RNA polymerase sigma factor WhiG</fullName>
    </submittedName>
</protein>
<dbReference type="PROSITE" id="PS00716">
    <property type="entry name" value="SIGMA70_2"/>
    <property type="match status" value="1"/>
</dbReference>
<dbReference type="InterPro" id="IPR000943">
    <property type="entry name" value="RNA_pol_sigma70"/>
</dbReference>
<dbReference type="InterPro" id="IPR013325">
    <property type="entry name" value="RNA_pol_sigma_r2"/>
</dbReference>
<dbReference type="PANTHER" id="PTHR30385">
    <property type="entry name" value="SIGMA FACTOR F FLAGELLAR"/>
    <property type="match status" value="1"/>
</dbReference>
<dbReference type="Pfam" id="PF04539">
    <property type="entry name" value="Sigma70_r3"/>
    <property type="match status" value="1"/>
</dbReference>
<dbReference type="PANTHER" id="PTHR30385:SF7">
    <property type="entry name" value="RNA POLYMERASE SIGMA FACTOR FLIA"/>
    <property type="match status" value="1"/>
</dbReference>
<comment type="caution">
    <text evidence="6">The sequence shown here is derived from an EMBL/GenBank/DDBJ whole genome shotgun (WGS) entry which is preliminary data.</text>
</comment>
<gene>
    <name evidence="6" type="ORF">SE37_12465</name>
</gene>